<dbReference type="Proteomes" id="UP000318582">
    <property type="component" value="Unassembled WGS sequence"/>
</dbReference>
<dbReference type="CDD" id="cd00200">
    <property type="entry name" value="WD40"/>
    <property type="match status" value="1"/>
</dbReference>
<sequence length="493" mass="53989">MIESPAAVQQEKASKESRLLKQRLEALEKENVALKKSLYELSTRFNLVAHKTAPFSLDSLEVFDAAFQHAHITGAGAGMVGAEKVGGSEDQDFGLGLSAVPVGTVSRDAHKDGRSFHLKHELKGHRGAVYAVQFSPCGKFLASGSFDKTVRIWDALSTQKEVHCLKSHSLNISDLSWSKNSAELLSGGYDQTCKAWDVESGKLVGSYASEGFVQCVMFSPQDANIFFSGTSRNALCMVDRRQPDTALTLENEAMVNSLYVYRDATYVLSADAAGQLKTWDVRTGKCVNAFANEPTKKPISHVTVSYNDGGNFSTLTAKLFCMSVSVDPDEEPRYMAVNSYDNVMRVYDRGFSPPASPERLVHALKGYKNKNWPIKSSFNRFRDGKAGLKRGSSQEDMYGKGDMAGVAQGDGISAEKERFSEPTQLLATGSADPFVYVYNVGGVEGSSDLLQRLEGHTDRVYAVHFHPSEPILASCSADFTLKVWYSNGKKKKP</sequence>
<gene>
    <name evidence="5" type="ORF">PhCBS80983_g06094</name>
</gene>
<dbReference type="SUPFAM" id="SSF50978">
    <property type="entry name" value="WD40 repeat-like"/>
    <property type="match status" value="1"/>
</dbReference>
<feature type="repeat" description="WD" evidence="3">
    <location>
        <begin position="165"/>
        <end position="206"/>
    </location>
</feature>
<dbReference type="InterPro" id="IPR001680">
    <property type="entry name" value="WD40_rpt"/>
</dbReference>
<dbReference type="PRINTS" id="PR00320">
    <property type="entry name" value="GPROTEINBRPT"/>
</dbReference>
<keyword evidence="4" id="KW-0175">Coiled coil</keyword>
<protein>
    <submittedName>
        <fullName evidence="5">Uncharacterized protein</fullName>
    </submittedName>
</protein>
<dbReference type="PROSITE" id="PS00678">
    <property type="entry name" value="WD_REPEATS_1"/>
    <property type="match status" value="1"/>
</dbReference>
<evidence type="ECO:0000256" key="2">
    <source>
        <dbReference type="ARBA" id="ARBA00022737"/>
    </source>
</evidence>
<keyword evidence="6" id="KW-1185">Reference proteome</keyword>
<dbReference type="Pfam" id="PF00400">
    <property type="entry name" value="WD40"/>
    <property type="match status" value="3"/>
</dbReference>
<evidence type="ECO:0000256" key="3">
    <source>
        <dbReference type="PROSITE-ProRule" id="PRU00221"/>
    </source>
</evidence>
<proteinExistence type="predicted"/>
<dbReference type="PROSITE" id="PS50082">
    <property type="entry name" value="WD_REPEATS_2"/>
    <property type="match status" value="3"/>
</dbReference>
<dbReference type="InterPro" id="IPR020472">
    <property type="entry name" value="WD40_PAC1"/>
</dbReference>
<evidence type="ECO:0000256" key="1">
    <source>
        <dbReference type="ARBA" id="ARBA00022574"/>
    </source>
</evidence>
<dbReference type="InterPro" id="IPR015943">
    <property type="entry name" value="WD40/YVTN_repeat-like_dom_sf"/>
</dbReference>
<evidence type="ECO:0000313" key="6">
    <source>
        <dbReference type="Proteomes" id="UP000318582"/>
    </source>
</evidence>
<keyword evidence="2" id="KW-0677">Repeat</keyword>
<dbReference type="AlphaFoldDB" id="A0A507DQL7"/>
<reference evidence="5 6" key="1">
    <citation type="journal article" date="2019" name="Sci. Rep.">
        <title>Comparative genomics of chytrid fungi reveal insights into the obligate biotrophic and pathogenic lifestyle of Synchytrium endobioticum.</title>
        <authorList>
            <person name="van de Vossenberg B.T.L.H."/>
            <person name="Warris S."/>
            <person name="Nguyen H.D.T."/>
            <person name="van Gent-Pelzer M.P.E."/>
            <person name="Joly D.L."/>
            <person name="van de Geest H.C."/>
            <person name="Bonants P.J.M."/>
            <person name="Smith D.S."/>
            <person name="Levesque C.A."/>
            <person name="van der Lee T.A.J."/>
        </authorList>
    </citation>
    <scope>NUCLEOTIDE SEQUENCE [LARGE SCALE GENOMIC DNA]</scope>
    <source>
        <strain evidence="5 6">CBS 809.83</strain>
    </source>
</reference>
<dbReference type="STRING" id="109895.A0A507DQL7"/>
<accession>A0A507DQL7</accession>
<name>A0A507DQL7_9FUNG</name>
<keyword evidence="1 3" id="KW-0853">WD repeat</keyword>
<dbReference type="InterPro" id="IPR019775">
    <property type="entry name" value="WD40_repeat_CS"/>
</dbReference>
<dbReference type="EMBL" id="QEAQ01000178">
    <property type="protein sequence ID" value="TPX53953.1"/>
    <property type="molecule type" value="Genomic_DNA"/>
</dbReference>
<dbReference type="PROSITE" id="PS50294">
    <property type="entry name" value="WD_REPEATS_REGION"/>
    <property type="match status" value="3"/>
</dbReference>
<feature type="coiled-coil region" evidence="4">
    <location>
        <begin position="10"/>
        <end position="44"/>
    </location>
</feature>
<dbReference type="SMART" id="SM00320">
    <property type="entry name" value="WD40"/>
    <property type="match status" value="6"/>
</dbReference>
<feature type="repeat" description="WD" evidence="3">
    <location>
        <begin position="453"/>
        <end position="484"/>
    </location>
</feature>
<dbReference type="InterPro" id="IPR036322">
    <property type="entry name" value="WD40_repeat_dom_sf"/>
</dbReference>
<evidence type="ECO:0000313" key="5">
    <source>
        <dbReference type="EMBL" id="TPX53953.1"/>
    </source>
</evidence>
<comment type="caution">
    <text evidence="5">The sequence shown here is derived from an EMBL/GenBank/DDBJ whole genome shotgun (WGS) entry which is preliminary data.</text>
</comment>
<evidence type="ECO:0000256" key="4">
    <source>
        <dbReference type="SAM" id="Coils"/>
    </source>
</evidence>
<dbReference type="Gene3D" id="2.130.10.10">
    <property type="entry name" value="YVTN repeat-like/Quinoprotein amine dehydrogenase"/>
    <property type="match status" value="2"/>
</dbReference>
<feature type="repeat" description="WD" evidence="3">
    <location>
        <begin position="122"/>
        <end position="154"/>
    </location>
</feature>
<organism evidence="5 6">
    <name type="scientific">Powellomyces hirtus</name>
    <dbReference type="NCBI Taxonomy" id="109895"/>
    <lineage>
        <taxon>Eukaryota</taxon>
        <taxon>Fungi</taxon>
        <taxon>Fungi incertae sedis</taxon>
        <taxon>Chytridiomycota</taxon>
        <taxon>Chytridiomycota incertae sedis</taxon>
        <taxon>Chytridiomycetes</taxon>
        <taxon>Spizellomycetales</taxon>
        <taxon>Powellomycetaceae</taxon>
        <taxon>Powellomyces</taxon>
    </lineage>
</organism>
<dbReference type="PANTHER" id="PTHR19848">
    <property type="entry name" value="WD40 REPEAT PROTEIN"/>
    <property type="match status" value="1"/>
</dbReference>
<dbReference type="PANTHER" id="PTHR19848:SF8">
    <property type="entry name" value="F-BOX AND WD REPEAT DOMAIN CONTAINING 7"/>
    <property type="match status" value="1"/>
</dbReference>